<sequence length="88" mass="10170">MRGPLRHYVGSTVMTWVYLDRGVRLAGLLGDESAPAHRWRRAADEVRAQVLDRVIEELCGGRSACSRRRWRPTARRWATTRRPSPIWG</sequence>
<dbReference type="InterPro" id="IPR008928">
    <property type="entry name" value="6-hairpin_glycosidase_sf"/>
</dbReference>
<reference evidence="2" key="1">
    <citation type="journal article" date="2019" name="Int. J. Syst. Evol. Microbiol.">
        <title>The Global Catalogue of Microorganisms (GCM) 10K type strain sequencing project: providing services to taxonomists for standard genome sequencing and annotation.</title>
        <authorList>
            <consortium name="The Broad Institute Genomics Platform"/>
            <consortium name="The Broad Institute Genome Sequencing Center for Infectious Disease"/>
            <person name="Wu L."/>
            <person name="Ma J."/>
        </authorList>
    </citation>
    <scope>NUCLEOTIDE SEQUENCE [LARGE SCALE GENOMIC DNA]</scope>
    <source>
        <strain evidence="2">CGMCC 4.7106</strain>
    </source>
</reference>
<evidence type="ECO:0000313" key="1">
    <source>
        <dbReference type="EMBL" id="MFC5818358.1"/>
    </source>
</evidence>
<proteinExistence type="predicted"/>
<dbReference type="RefSeq" id="WP_308249076.1">
    <property type="nucleotide sequence ID" value="NZ_JAHKRN010000030.1"/>
</dbReference>
<protein>
    <submittedName>
        <fullName evidence="1">Uncharacterized protein</fullName>
    </submittedName>
</protein>
<evidence type="ECO:0000313" key="2">
    <source>
        <dbReference type="Proteomes" id="UP001596096"/>
    </source>
</evidence>
<gene>
    <name evidence="1" type="ORF">ACFPUY_24915</name>
</gene>
<dbReference type="EMBL" id="JBHSNW010000013">
    <property type="protein sequence ID" value="MFC5818358.1"/>
    <property type="molecule type" value="Genomic_DNA"/>
</dbReference>
<comment type="caution">
    <text evidence="1">The sequence shown here is derived from an EMBL/GenBank/DDBJ whole genome shotgun (WGS) entry which is preliminary data.</text>
</comment>
<name>A0ABW1C0J6_9ACTN</name>
<dbReference type="Proteomes" id="UP001596096">
    <property type="component" value="Unassembled WGS sequence"/>
</dbReference>
<accession>A0ABW1C0J6</accession>
<dbReference type="SUPFAM" id="SSF48208">
    <property type="entry name" value="Six-hairpin glycosidases"/>
    <property type="match status" value="1"/>
</dbReference>
<organism evidence="1 2">
    <name type="scientific">Nonomuraea harbinensis</name>
    <dbReference type="NCBI Taxonomy" id="1286938"/>
    <lineage>
        <taxon>Bacteria</taxon>
        <taxon>Bacillati</taxon>
        <taxon>Actinomycetota</taxon>
        <taxon>Actinomycetes</taxon>
        <taxon>Streptosporangiales</taxon>
        <taxon>Streptosporangiaceae</taxon>
        <taxon>Nonomuraea</taxon>
    </lineage>
</organism>
<keyword evidence="2" id="KW-1185">Reference proteome</keyword>